<sequence>MSLIPDAARAMVGASDPPIRVEISRQDIRKYSMATEQRQRKFLDGDEAPPMFLFGALRQIGPIEDLGPDGIPAGSLLPNLPLKRVMAGGTKTRYFRAVRPGDVLIASRSLAEIYEKSGSQGPLIFLVYKLDVRTETGEPVVEELQTRIVR</sequence>
<proteinExistence type="predicted"/>
<comment type="caution">
    <text evidence="2">The sequence shown here is derived from an EMBL/GenBank/DDBJ whole genome shotgun (WGS) entry which is preliminary data.</text>
</comment>
<evidence type="ECO:0000313" key="3">
    <source>
        <dbReference type="Proteomes" id="UP000295096"/>
    </source>
</evidence>
<dbReference type="AlphaFoldDB" id="A0A4R5Q7L9"/>
<gene>
    <name evidence="2" type="ORF">E2C06_31925</name>
</gene>
<dbReference type="InterPro" id="IPR029069">
    <property type="entry name" value="HotDog_dom_sf"/>
</dbReference>
<dbReference type="InterPro" id="IPR039569">
    <property type="entry name" value="FAS1-like_DH_region"/>
</dbReference>
<reference evidence="2 3" key="1">
    <citation type="journal article" date="2016" name="J. Microbiol.">
        <title>Dankookia rubra gen. nov., sp. nov., an alphaproteobacterium isolated from sediment of a shallow stream.</title>
        <authorList>
            <person name="Kim W.H."/>
            <person name="Kim D.H."/>
            <person name="Kang K."/>
            <person name="Ahn T.Y."/>
        </authorList>
    </citation>
    <scope>NUCLEOTIDE SEQUENCE [LARGE SCALE GENOMIC DNA]</scope>
    <source>
        <strain evidence="2 3">JCM30602</strain>
    </source>
</reference>
<protein>
    <submittedName>
        <fullName evidence="2">Acyl dehydratase</fullName>
    </submittedName>
</protein>
<dbReference type="Gene3D" id="3.10.129.10">
    <property type="entry name" value="Hotdog Thioesterase"/>
    <property type="match status" value="1"/>
</dbReference>
<keyword evidence="3" id="KW-1185">Reference proteome</keyword>
<dbReference type="Pfam" id="PF13452">
    <property type="entry name" value="FAS1_DH_region"/>
    <property type="match status" value="1"/>
</dbReference>
<evidence type="ECO:0000313" key="2">
    <source>
        <dbReference type="EMBL" id="TDH58563.1"/>
    </source>
</evidence>
<evidence type="ECO:0000259" key="1">
    <source>
        <dbReference type="Pfam" id="PF13452"/>
    </source>
</evidence>
<feature type="domain" description="FAS1-like dehydratase" evidence="1">
    <location>
        <begin position="10"/>
        <end position="142"/>
    </location>
</feature>
<accession>A0A4R5Q7L9</accession>
<dbReference type="SUPFAM" id="SSF54637">
    <property type="entry name" value="Thioesterase/thiol ester dehydrase-isomerase"/>
    <property type="match status" value="1"/>
</dbReference>
<organism evidence="2 3">
    <name type="scientific">Dankookia rubra</name>
    <dbReference type="NCBI Taxonomy" id="1442381"/>
    <lineage>
        <taxon>Bacteria</taxon>
        <taxon>Pseudomonadati</taxon>
        <taxon>Pseudomonadota</taxon>
        <taxon>Alphaproteobacteria</taxon>
        <taxon>Acetobacterales</taxon>
        <taxon>Roseomonadaceae</taxon>
        <taxon>Dankookia</taxon>
    </lineage>
</organism>
<dbReference type="EMBL" id="SMSJ01000111">
    <property type="protein sequence ID" value="TDH58563.1"/>
    <property type="molecule type" value="Genomic_DNA"/>
</dbReference>
<dbReference type="Proteomes" id="UP000295096">
    <property type="component" value="Unassembled WGS sequence"/>
</dbReference>
<name>A0A4R5Q7L9_9PROT</name>
<dbReference type="OrthoDB" id="4235906at2"/>